<dbReference type="RefSeq" id="WP_113887297.1">
    <property type="nucleotide sequence ID" value="NZ_QNRK01000001.1"/>
</dbReference>
<proteinExistence type="predicted"/>
<dbReference type="GO" id="GO:0009228">
    <property type="term" value="P:thiamine biosynthetic process"/>
    <property type="evidence" value="ECO:0007669"/>
    <property type="project" value="UniProtKB-KW"/>
</dbReference>
<evidence type="ECO:0000313" key="2">
    <source>
        <dbReference type="EMBL" id="RBP18234.1"/>
    </source>
</evidence>
<dbReference type="EMBL" id="QNRK01000001">
    <property type="protein sequence ID" value="RBP18234.1"/>
    <property type="molecule type" value="Genomic_DNA"/>
</dbReference>
<accession>A0A366FU78</accession>
<reference evidence="2 3" key="1">
    <citation type="submission" date="2018-06" db="EMBL/GenBank/DDBJ databases">
        <title>Genomic Encyclopedia of Type Strains, Phase IV (KMG-IV): sequencing the most valuable type-strain genomes for metagenomic binning, comparative biology and taxonomic classification.</title>
        <authorList>
            <person name="Goeker M."/>
        </authorList>
    </citation>
    <scope>NUCLEOTIDE SEQUENCE [LARGE SCALE GENOMIC DNA]</scope>
    <source>
        <strain evidence="2 3">DSM 24875</strain>
    </source>
</reference>
<dbReference type="Gene3D" id="3.20.20.70">
    <property type="entry name" value="Aldolase class I"/>
    <property type="match status" value="1"/>
</dbReference>
<evidence type="ECO:0000313" key="3">
    <source>
        <dbReference type="Proteomes" id="UP000253529"/>
    </source>
</evidence>
<dbReference type="AlphaFoldDB" id="A0A366FU78"/>
<evidence type="ECO:0000259" key="1">
    <source>
        <dbReference type="Pfam" id="PF02581"/>
    </source>
</evidence>
<comment type="caution">
    <text evidence="2">The sequence shown here is derived from an EMBL/GenBank/DDBJ whole genome shotgun (WGS) entry which is preliminary data.</text>
</comment>
<organism evidence="2 3">
    <name type="scientific">Roseiarcus fermentans</name>
    <dbReference type="NCBI Taxonomy" id="1473586"/>
    <lineage>
        <taxon>Bacteria</taxon>
        <taxon>Pseudomonadati</taxon>
        <taxon>Pseudomonadota</taxon>
        <taxon>Alphaproteobacteria</taxon>
        <taxon>Hyphomicrobiales</taxon>
        <taxon>Roseiarcaceae</taxon>
        <taxon>Roseiarcus</taxon>
    </lineage>
</organism>
<dbReference type="InterPro" id="IPR036206">
    <property type="entry name" value="ThiamineP_synth_sf"/>
</dbReference>
<dbReference type="Pfam" id="PF02581">
    <property type="entry name" value="TMP-TENI"/>
    <property type="match status" value="1"/>
</dbReference>
<feature type="domain" description="Thiamine phosphate synthase/TenI" evidence="1">
    <location>
        <begin position="32"/>
        <end position="189"/>
    </location>
</feature>
<dbReference type="SUPFAM" id="SSF51391">
    <property type="entry name" value="Thiamin phosphate synthase"/>
    <property type="match status" value="1"/>
</dbReference>
<sequence length="219" mass="22440">MPPKPVHPPRCSLTLITPPLSPESAPAFAGIFAEAVAAAPVASARVRFAPGADGDARAIVAPLLKAAAAADCALILDGDPRRVARLGADGAHVEGVDEALDAALDSLKPERIVGAGGLRMRDDAMTAGEKGADYVMFGEPRGETPSMALELLLERVGWWAEIFETPCVAYAESIDAARRLAAAGADFVAADDIVWRAASPAEAVRALHAAISVAAAEGA</sequence>
<dbReference type="InterPro" id="IPR022998">
    <property type="entry name" value="ThiamineP_synth_TenI"/>
</dbReference>
<protein>
    <submittedName>
        <fullName evidence="2">Thiamine-phosphate pyrophosphorylase</fullName>
    </submittedName>
</protein>
<dbReference type="CDD" id="cd00564">
    <property type="entry name" value="TMP_TenI"/>
    <property type="match status" value="1"/>
</dbReference>
<dbReference type="OrthoDB" id="7159061at2"/>
<name>A0A366FU78_9HYPH</name>
<dbReference type="Proteomes" id="UP000253529">
    <property type="component" value="Unassembled WGS sequence"/>
</dbReference>
<dbReference type="InterPro" id="IPR013785">
    <property type="entry name" value="Aldolase_TIM"/>
</dbReference>
<keyword evidence="3" id="KW-1185">Reference proteome</keyword>
<gene>
    <name evidence="2" type="ORF">DFR50_101178</name>
</gene>